<keyword evidence="3 9" id="KW-0210">Decarboxylase</keyword>
<dbReference type="GO" id="GO:0015940">
    <property type="term" value="P:pantothenate biosynthetic process"/>
    <property type="evidence" value="ECO:0007669"/>
    <property type="project" value="UniProtKB-UniRule"/>
</dbReference>
<dbReference type="Gene3D" id="2.40.40.20">
    <property type="match status" value="1"/>
</dbReference>
<dbReference type="UniPathway" id="UPA00028">
    <property type="reaction ID" value="UER00002"/>
</dbReference>
<keyword evidence="8 9" id="KW-0670">Pyruvate</keyword>
<gene>
    <name evidence="9" type="primary">panD</name>
    <name evidence="14" type="ORF">SAMN06297382_2574</name>
</gene>
<dbReference type="GO" id="GO:0004068">
    <property type="term" value="F:aspartate 1-decarboxylase activity"/>
    <property type="evidence" value="ECO:0007669"/>
    <property type="project" value="UniProtKB-UniRule"/>
</dbReference>
<evidence type="ECO:0000256" key="2">
    <source>
        <dbReference type="ARBA" id="ARBA00022655"/>
    </source>
</evidence>
<keyword evidence="5 9" id="KW-0865">Zymogen</keyword>
<dbReference type="NCBIfam" id="TIGR00223">
    <property type="entry name" value="panD"/>
    <property type="match status" value="1"/>
</dbReference>
<dbReference type="PANTHER" id="PTHR21012">
    <property type="entry name" value="ASPARTATE 1-DECARBOXYLASE"/>
    <property type="match status" value="1"/>
</dbReference>
<evidence type="ECO:0000256" key="9">
    <source>
        <dbReference type="HAMAP-Rule" id="MF_00446"/>
    </source>
</evidence>
<comment type="subunit">
    <text evidence="9">Heterooctamer of four alpha and four beta subunits.</text>
</comment>
<keyword evidence="7 9" id="KW-0704">Schiff base</keyword>
<comment type="function">
    <text evidence="9">Catalyzes the pyruvoyl-dependent decarboxylation of aspartate to produce beta-alanine.</text>
</comment>
<feature type="chain" id="PRO_5014004720" description="Aspartate 1-decarboxylase beta chain" evidence="9 13">
    <location>
        <begin position="1"/>
        <end position="24"/>
    </location>
</feature>
<evidence type="ECO:0000256" key="11">
    <source>
        <dbReference type="PIRSR" id="PIRSR006246-2"/>
    </source>
</evidence>
<reference evidence="14 15" key="1">
    <citation type="submission" date="2017-07" db="EMBL/GenBank/DDBJ databases">
        <authorList>
            <person name="Sun Z.S."/>
            <person name="Albrecht U."/>
            <person name="Echele G."/>
            <person name="Lee C.C."/>
        </authorList>
    </citation>
    <scope>NUCLEOTIDE SEQUENCE [LARGE SCALE GENOMIC DNA]</scope>
    <source>
        <strain evidence="14 15">CGMCC 1.12710</strain>
    </source>
</reference>
<dbReference type="GO" id="GO:0005829">
    <property type="term" value="C:cytosol"/>
    <property type="evidence" value="ECO:0007669"/>
    <property type="project" value="TreeGrafter"/>
</dbReference>
<evidence type="ECO:0000256" key="7">
    <source>
        <dbReference type="ARBA" id="ARBA00023270"/>
    </source>
</evidence>
<dbReference type="EMBL" id="FZQA01000007">
    <property type="protein sequence ID" value="SNT75139.1"/>
    <property type="molecule type" value="Genomic_DNA"/>
</dbReference>
<keyword evidence="2 9" id="KW-0566">Pantothenate biosynthesis</keyword>
<comment type="pathway">
    <text evidence="9">Cofactor biosynthesis; (R)-pantothenate biosynthesis; beta-alanine from L-aspartate: step 1/1.</text>
</comment>
<evidence type="ECO:0000313" key="14">
    <source>
        <dbReference type="EMBL" id="SNT75139.1"/>
    </source>
</evidence>
<feature type="active site" description="Proton donor" evidence="9 10">
    <location>
        <position position="58"/>
    </location>
</feature>
<organism evidence="14 15">
    <name type="scientific">Amphiplicatus metriothermophilus</name>
    <dbReference type="NCBI Taxonomy" id="1519374"/>
    <lineage>
        <taxon>Bacteria</taxon>
        <taxon>Pseudomonadati</taxon>
        <taxon>Pseudomonadota</taxon>
        <taxon>Alphaproteobacteria</taxon>
        <taxon>Parvularculales</taxon>
        <taxon>Parvularculaceae</taxon>
        <taxon>Amphiplicatus</taxon>
    </lineage>
</organism>
<feature type="binding site" evidence="9 11">
    <location>
        <begin position="73"/>
        <end position="75"/>
    </location>
    <ligand>
        <name>substrate</name>
    </ligand>
</feature>
<sequence>MLLTMLKAKIHHAVLTMTDLHYEGSIAVDEDILDAAGILPHEQVAVWNVTNGQRLTTYALPAARGSREVMLNGAAARLAAAGDQVIIAAYAHVPAEQARNYKPTVVLMGEGNAIDRVL</sequence>
<evidence type="ECO:0000256" key="10">
    <source>
        <dbReference type="PIRSR" id="PIRSR006246-1"/>
    </source>
</evidence>
<dbReference type="Proteomes" id="UP000198346">
    <property type="component" value="Unassembled WGS sequence"/>
</dbReference>
<evidence type="ECO:0000256" key="1">
    <source>
        <dbReference type="ARBA" id="ARBA00022490"/>
    </source>
</evidence>
<dbReference type="PANTHER" id="PTHR21012:SF0">
    <property type="entry name" value="ASPARTATE 1-DECARBOXYLASE"/>
    <property type="match status" value="1"/>
</dbReference>
<dbReference type="PIRSF" id="PIRSF006246">
    <property type="entry name" value="Asp_decarbox"/>
    <property type="match status" value="1"/>
</dbReference>
<feature type="binding site" evidence="9 11">
    <location>
        <position position="57"/>
    </location>
    <ligand>
        <name>substrate</name>
    </ligand>
</feature>
<evidence type="ECO:0000256" key="8">
    <source>
        <dbReference type="ARBA" id="ARBA00023317"/>
    </source>
</evidence>
<evidence type="ECO:0000256" key="13">
    <source>
        <dbReference type="PIRSR" id="PIRSR006246-5"/>
    </source>
</evidence>
<dbReference type="EC" id="4.1.1.11" evidence="9"/>
<feature type="modified residue" description="Pyruvic acid (Ser)" evidence="9 12">
    <location>
        <position position="25"/>
    </location>
</feature>
<dbReference type="AlphaFoldDB" id="A0A239PXU5"/>
<evidence type="ECO:0000256" key="6">
    <source>
        <dbReference type="ARBA" id="ARBA00023239"/>
    </source>
</evidence>
<protein>
    <recommendedName>
        <fullName evidence="9">Aspartate 1-decarboxylase</fullName>
        <ecNumber evidence="9">4.1.1.11</ecNumber>
    </recommendedName>
    <alternativeName>
        <fullName evidence="9">Aspartate alpha-decarboxylase</fullName>
    </alternativeName>
    <component>
        <recommendedName>
            <fullName evidence="9">Aspartate 1-decarboxylase beta chain</fullName>
        </recommendedName>
    </component>
    <component>
        <recommendedName>
            <fullName evidence="9">Aspartate 1-decarboxylase alpha chain</fullName>
        </recommendedName>
    </component>
</protein>
<evidence type="ECO:0000256" key="5">
    <source>
        <dbReference type="ARBA" id="ARBA00023145"/>
    </source>
</evidence>
<dbReference type="InterPro" id="IPR009010">
    <property type="entry name" value="Asp_de-COase-like_dom_sf"/>
</dbReference>
<comment type="PTM">
    <text evidence="9 12">Is synthesized initially as an inactive proenzyme, which is activated by self-cleavage at a specific serine bond to produce a beta-subunit with a hydroxyl group at its C-terminus and an alpha-subunit with a pyruvoyl group at its N-terminus.</text>
</comment>
<comment type="similarity">
    <text evidence="9">Belongs to the PanD family.</text>
</comment>
<comment type="subcellular location">
    <subcellularLocation>
        <location evidence="9">Cytoplasm</location>
    </subcellularLocation>
</comment>
<keyword evidence="15" id="KW-1185">Reference proteome</keyword>
<dbReference type="OrthoDB" id="9803983at2"/>
<evidence type="ECO:0000256" key="12">
    <source>
        <dbReference type="PIRSR" id="PIRSR006246-3"/>
    </source>
</evidence>
<evidence type="ECO:0000313" key="15">
    <source>
        <dbReference type="Proteomes" id="UP000198346"/>
    </source>
</evidence>
<dbReference type="HAMAP" id="MF_00446">
    <property type="entry name" value="PanD"/>
    <property type="match status" value="1"/>
</dbReference>
<comment type="catalytic activity">
    <reaction evidence="9">
        <text>L-aspartate + H(+) = beta-alanine + CO2</text>
        <dbReference type="Rhea" id="RHEA:19497"/>
        <dbReference type="ChEBI" id="CHEBI:15378"/>
        <dbReference type="ChEBI" id="CHEBI:16526"/>
        <dbReference type="ChEBI" id="CHEBI:29991"/>
        <dbReference type="ChEBI" id="CHEBI:57966"/>
        <dbReference type="EC" id="4.1.1.11"/>
    </reaction>
</comment>
<dbReference type="GO" id="GO:0006523">
    <property type="term" value="P:alanine biosynthetic process"/>
    <property type="evidence" value="ECO:0007669"/>
    <property type="project" value="InterPro"/>
</dbReference>
<comment type="cofactor">
    <cofactor evidence="9 10">
        <name>pyruvate</name>
        <dbReference type="ChEBI" id="CHEBI:15361"/>
    </cofactor>
    <text evidence="9 10">Binds 1 pyruvoyl group covalently per subunit.</text>
</comment>
<dbReference type="Pfam" id="PF02261">
    <property type="entry name" value="Asp_decarbox"/>
    <property type="match status" value="1"/>
</dbReference>
<keyword evidence="1 9" id="KW-0963">Cytoplasm</keyword>
<evidence type="ECO:0000256" key="4">
    <source>
        <dbReference type="ARBA" id="ARBA00022813"/>
    </source>
</evidence>
<keyword evidence="4 9" id="KW-0068">Autocatalytic cleavage</keyword>
<dbReference type="SUPFAM" id="SSF50692">
    <property type="entry name" value="ADC-like"/>
    <property type="match status" value="1"/>
</dbReference>
<keyword evidence="6 9" id="KW-0456">Lyase</keyword>
<name>A0A239PXU5_9PROT</name>
<accession>A0A239PXU5</accession>
<evidence type="ECO:0000256" key="3">
    <source>
        <dbReference type="ARBA" id="ARBA00022793"/>
    </source>
</evidence>
<feature type="active site" description="Schiff-base intermediate with substrate; via pyruvic acid" evidence="9 10">
    <location>
        <position position="25"/>
    </location>
</feature>
<dbReference type="InterPro" id="IPR003190">
    <property type="entry name" value="Asp_decarbox"/>
</dbReference>
<dbReference type="RefSeq" id="WP_089413013.1">
    <property type="nucleotide sequence ID" value="NZ_FZQA01000007.1"/>
</dbReference>
<dbReference type="CDD" id="cd06919">
    <property type="entry name" value="Asp_decarbox"/>
    <property type="match status" value="1"/>
</dbReference>
<proteinExistence type="inferred from homology"/>
<feature type="chain" id="PRO_5014004717" description="Aspartate 1-decarboxylase alpha chain" evidence="9 13">
    <location>
        <begin position="25"/>
        <end position="118"/>
    </location>
</feature>